<dbReference type="EC" id="3.4.21.107" evidence="2"/>
<name>A0A517MZ87_9BACT</name>
<keyword evidence="2" id="KW-0378">Hydrolase</keyword>
<dbReference type="InterPro" id="IPR043504">
    <property type="entry name" value="Peptidase_S1_PA_chymotrypsin"/>
</dbReference>
<dbReference type="EMBL" id="CP036263">
    <property type="protein sequence ID" value="QDT00203.1"/>
    <property type="molecule type" value="Genomic_DNA"/>
</dbReference>
<dbReference type="PRINTS" id="PR00834">
    <property type="entry name" value="PROTEASES2C"/>
</dbReference>
<keyword evidence="2" id="KW-0645">Protease</keyword>
<dbReference type="SUPFAM" id="SSF50494">
    <property type="entry name" value="Trypsin-like serine proteases"/>
    <property type="match status" value="1"/>
</dbReference>
<dbReference type="Proteomes" id="UP000319852">
    <property type="component" value="Chromosome"/>
</dbReference>
<dbReference type="GO" id="GO:0004252">
    <property type="term" value="F:serine-type endopeptidase activity"/>
    <property type="evidence" value="ECO:0007669"/>
    <property type="project" value="InterPro"/>
</dbReference>
<dbReference type="Pfam" id="PF13365">
    <property type="entry name" value="Trypsin_2"/>
    <property type="match status" value="1"/>
</dbReference>
<dbReference type="OrthoDB" id="275617at2"/>
<keyword evidence="3" id="KW-1185">Reference proteome</keyword>
<proteinExistence type="predicted"/>
<dbReference type="Gene3D" id="2.40.10.10">
    <property type="entry name" value="Trypsin-like serine proteases"/>
    <property type="match status" value="2"/>
</dbReference>
<evidence type="ECO:0000256" key="1">
    <source>
        <dbReference type="SAM" id="MobiDB-lite"/>
    </source>
</evidence>
<protein>
    <submittedName>
        <fullName evidence="2">Periplasmic pH-dependent serine endoprotease DegQ</fullName>
        <ecNumber evidence="2">3.4.21.107</ecNumber>
    </submittedName>
</protein>
<feature type="compositionally biased region" description="Basic and acidic residues" evidence="1">
    <location>
        <begin position="280"/>
        <end position="299"/>
    </location>
</feature>
<dbReference type="PANTHER" id="PTHR43019">
    <property type="entry name" value="SERINE ENDOPROTEASE DEGS"/>
    <property type="match status" value="1"/>
</dbReference>
<evidence type="ECO:0000313" key="2">
    <source>
        <dbReference type="EMBL" id="QDT00203.1"/>
    </source>
</evidence>
<dbReference type="PANTHER" id="PTHR43019:SF23">
    <property type="entry name" value="PROTEASE DO-LIKE 5, CHLOROPLASTIC"/>
    <property type="match status" value="1"/>
</dbReference>
<reference evidence="2 3" key="1">
    <citation type="submission" date="2019-02" db="EMBL/GenBank/DDBJ databases">
        <title>Deep-cultivation of Planctomycetes and their phenomic and genomic characterization uncovers novel biology.</title>
        <authorList>
            <person name="Wiegand S."/>
            <person name="Jogler M."/>
            <person name="Boedeker C."/>
            <person name="Pinto D."/>
            <person name="Vollmers J."/>
            <person name="Rivas-Marin E."/>
            <person name="Kohn T."/>
            <person name="Peeters S.H."/>
            <person name="Heuer A."/>
            <person name="Rast P."/>
            <person name="Oberbeckmann S."/>
            <person name="Bunk B."/>
            <person name="Jeske O."/>
            <person name="Meyerdierks A."/>
            <person name="Storesund J.E."/>
            <person name="Kallscheuer N."/>
            <person name="Luecker S."/>
            <person name="Lage O.M."/>
            <person name="Pohl T."/>
            <person name="Merkel B.J."/>
            <person name="Hornburger P."/>
            <person name="Mueller R.-W."/>
            <person name="Bruemmer F."/>
            <person name="Labrenz M."/>
            <person name="Spormann A.M."/>
            <person name="Op den Camp H."/>
            <person name="Overmann J."/>
            <person name="Amann R."/>
            <person name="Jetten M.S.M."/>
            <person name="Mascher T."/>
            <person name="Medema M.H."/>
            <person name="Devos D.P."/>
            <person name="Kaster A.-K."/>
            <person name="Ovreas L."/>
            <person name="Rohde M."/>
            <person name="Galperin M.Y."/>
            <person name="Jogler C."/>
        </authorList>
    </citation>
    <scope>NUCLEOTIDE SEQUENCE [LARGE SCALE GENOMIC DNA]</scope>
    <source>
        <strain evidence="2 3">HG15A2</strain>
    </source>
</reference>
<organism evidence="2 3">
    <name type="scientific">Adhaeretor mobilis</name>
    <dbReference type="NCBI Taxonomy" id="1930276"/>
    <lineage>
        <taxon>Bacteria</taxon>
        <taxon>Pseudomonadati</taxon>
        <taxon>Planctomycetota</taxon>
        <taxon>Planctomycetia</taxon>
        <taxon>Pirellulales</taxon>
        <taxon>Lacipirellulaceae</taxon>
        <taxon>Adhaeretor</taxon>
    </lineage>
</organism>
<dbReference type="InterPro" id="IPR001940">
    <property type="entry name" value="Peptidase_S1C"/>
</dbReference>
<dbReference type="AlphaFoldDB" id="A0A517MZ87"/>
<dbReference type="KEGG" id="amob:HG15A2_35380"/>
<gene>
    <name evidence="2" type="primary">degQ_3</name>
    <name evidence="2" type="ORF">HG15A2_35380</name>
</gene>
<dbReference type="GO" id="GO:0006508">
    <property type="term" value="P:proteolysis"/>
    <property type="evidence" value="ECO:0007669"/>
    <property type="project" value="UniProtKB-KW"/>
</dbReference>
<sequence length="360" mass="38911">MFLCMLAILCVRLRRPSARSRWWLVAVLVGFVYCGSAKTQAEPATLYNEWHRSQQPHPAVARIIVPEGEATSYGSGTLVDIRDDFGLVITNWHVVRDAKGPIEVLFPDGYHSKARSLKIDADWDLAALVVWRPKAPPVTVTEHAPRPGETLTICGYGHGIYRSATGKCTQYYAPEINLPRHMVELDVQARQGDSGGPIFNERGELAGVLFGAGKGTTLGSFGGRVSHFLATLAPDIGKNELEIVAEAAPPDKTEPQKSAVASSAKGDGLDPSATLQANSHDTELEGPRTLDDPQWRPGDENIAALWGKAPSSVAKQQVMAADSSVNQPIRRRTRLFDNLKSALAVIGVLAVAVQILRAAK</sequence>
<dbReference type="InterPro" id="IPR009003">
    <property type="entry name" value="Peptidase_S1_PA"/>
</dbReference>
<feature type="region of interest" description="Disordered" evidence="1">
    <location>
        <begin position="247"/>
        <end position="299"/>
    </location>
</feature>
<evidence type="ECO:0000313" key="3">
    <source>
        <dbReference type="Proteomes" id="UP000319852"/>
    </source>
</evidence>
<accession>A0A517MZ87</accession>